<name>A0A1W1H958_9BACT</name>
<evidence type="ECO:0000256" key="5">
    <source>
        <dbReference type="ARBA" id="ARBA00048493"/>
    </source>
</evidence>
<evidence type="ECO:0000256" key="6">
    <source>
        <dbReference type="ARBA" id="ARBA00049628"/>
    </source>
</evidence>
<evidence type="ECO:0000259" key="7">
    <source>
        <dbReference type="Pfam" id="PF00483"/>
    </source>
</evidence>
<dbReference type="PANTHER" id="PTHR43584">
    <property type="entry name" value="NUCLEOTIDYL TRANSFERASE"/>
    <property type="match status" value="1"/>
</dbReference>
<evidence type="ECO:0000256" key="2">
    <source>
        <dbReference type="ARBA" id="ARBA00022695"/>
    </source>
</evidence>
<reference evidence="8 9" key="1">
    <citation type="submission" date="2017-03" db="EMBL/GenBank/DDBJ databases">
        <authorList>
            <person name="Afonso C.L."/>
            <person name="Miller P.J."/>
            <person name="Scott M.A."/>
            <person name="Spackman E."/>
            <person name="Goraichik I."/>
            <person name="Dimitrov K.M."/>
            <person name="Suarez D.L."/>
            <person name="Swayne D.E."/>
        </authorList>
    </citation>
    <scope>NUCLEOTIDE SEQUENCE [LARGE SCALE GENOMIC DNA]</scope>
    <source>
        <strain evidence="8">PRJEB14757</strain>
    </source>
</reference>
<comment type="catalytic activity">
    <reaction evidence="4">
        <text>alpha-D-glucosamine 1-phosphate + acetyl-CoA = N-acetyl-alpha-D-glucosamine 1-phosphate + CoA + H(+)</text>
        <dbReference type="Rhea" id="RHEA:13725"/>
        <dbReference type="ChEBI" id="CHEBI:15378"/>
        <dbReference type="ChEBI" id="CHEBI:57287"/>
        <dbReference type="ChEBI" id="CHEBI:57288"/>
        <dbReference type="ChEBI" id="CHEBI:57776"/>
        <dbReference type="ChEBI" id="CHEBI:58516"/>
        <dbReference type="EC" id="2.3.1.157"/>
    </reaction>
</comment>
<organism evidence="8 9">
    <name type="scientific">Desulfamplus magnetovallimortis</name>
    <dbReference type="NCBI Taxonomy" id="1246637"/>
    <lineage>
        <taxon>Bacteria</taxon>
        <taxon>Pseudomonadati</taxon>
        <taxon>Thermodesulfobacteriota</taxon>
        <taxon>Desulfobacteria</taxon>
        <taxon>Desulfobacterales</taxon>
        <taxon>Desulfobacteraceae</taxon>
        <taxon>Desulfamplus</taxon>
    </lineage>
</organism>
<dbReference type="GO" id="GO:0019134">
    <property type="term" value="F:glucosamine-1-phosphate N-acetyltransferase activity"/>
    <property type="evidence" value="ECO:0007669"/>
    <property type="project" value="UniProtKB-EC"/>
</dbReference>
<dbReference type="InterPro" id="IPR050065">
    <property type="entry name" value="GlmU-like"/>
</dbReference>
<feature type="domain" description="Nucleotidyl transferase" evidence="7">
    <location>
        <begin position="19"/>
        <end position="236"/>
    </location>
</feature>
<evidence type="ECO:0000313" key="9">
    <source>
        <dbReference type="Proteomes" id="UP000191931"/>
    </source>
</evidence>
<sequence>MPNACFAENDFMKFTSVAVIILAAGKGSRMMSDLPKVVHEVHGRSMINRVLDCAVSLFDKKNIVVVIGHKWEQVKKNIDSAYSCQISYALQKNLLGTADAVKCALPYLGDHIKHVLVLCGDVPLIRKETIASFFDHYISNNQELSVLAVDVESPGGYGRIVVDETDNFLAIREEADATFEEKKIQTINAGVYFISKKFLVEALDLIGSDNVQQEYYLTDLVSISRNLRKKAGYFMGNNSAEVMGVNTVDELRRVEHILESGDI</sequence>
<proteinExistence type="predicted"/>
<evidence type="ECO:0000313" key="8">
    <source>
        <dbReference type="EMBL" id="SLM28974.1"/>
    </source>
</evidence>
<dbReference type="PANTHER" id="PTHR43584:SF3">
    <property type="entry name" value="BIFUNCTIONAL PROTEIN GLMU"/>
    <property type="match status" value="1"/>
</dbReference>
<dbReference type="GO" id="GO:0003977">
    <property type="term" value="F:UDP-N-acetylglucosamine diphosphorylase activity"/>
    <property type="evidence" value="ECO:0007669"/>
    <property type="project" value="UniProtKB-EC"/>
</dbReference>
<evidence type="ECO:0000256" key="1">
    <source>
        <dbReference type="ARBA" id="ARBA00022679"/>
    </source>
</evidence>
<protein>
    <submittedName>
        <fullName evidence="8">Predicted nucleoside-diphosphate-sugar pyrophosphorylase</fullName>
    </submittedName>
</protein>
<evidence type="ECO:0000256" key="3">
    <source>
        <dbReference type="ARBA" id="ARBA00023315"/>
    </source>
</evidence>
<comment type="catalytic activity">
    <reaction evidence="5">
        <text>N-acetyl-alpha-D-glucosamine 1-phosphate + UTP + H(+) = UDP-N-acetyl-alpha-D-glucosamine + diphosphate</text>
        <dbReference type="Rhea" id="RHEA:13509"/>
        <dbReference type="ChEBI" id="CHEBI:15378"/>
        <dbReference type="ChEBI" id="CHEBI:33019"/>
        <dbReference type="ChEBI" id="CHEBI:46398"/>
        <dbReference type="ChEBI" id="CHEBI:57705"/>
        <dbReference type="ChEBI" id="CHEBI:57776"/>
        <dbReference type="EC" id="2.7.7.23"/>
    </reaction>
</comment>
<dbReference type="CDD" id="cd02540">
    <property type="entry name" value="GT2_GlmU_N_bac"/>
    <property type="match status" value="1"/>
</dbReference>
<dbReference type="OrthoDB" id="9775031at2"/>
<keyword evidence="1" id="KW-0808">Transferase</keyword>
<comment type="function">
    <text evidence="6">Catalyzes the last two sequential reactions in the de novo biosynthetic pathway for UDP-N-acetylglucosamine (UDP-GlcNAc). The C-terminal domain catalyzes the transfer of acetyl group from acetyl coenzyme A to glucosamine-1-phosphate (GlcN-1-P) to produce N-acetylglucosamine-1-phosphate (GlcNAc-1-P), which is converted into UDP-GlcNAc by the transfer of uridine 5-monophosphate (from uridine 5-triphosphate), a reaction catalyzed by the N-terminal domain.</text>
</comment>
<dbReference type="STRING" id="1246637.MTBBW1_1650016"/>
<dbReference type="AlphaFoldDB" id="A0A1W1H958"/>
<dbReference type="InterPro" id="IPR029044">
    <property type="entry name" value="Nucleotide-diphossugar_trans"/>
</dbReference>
<dbReference type="Pfam" id="PF00483">
    <property type="entry name" value="NTP_transferase"/>
    <property type="match status" value="1"/>
</dbReference>
<dbReference type="EMBL" id="FWEV01000074">
    <property type="protein sequence ID" value="SLM28974.1"/>
    <property type="molecule type" value="Genomic_DNA"/>
</dbReference>
<dbReference type="SUPFAM" id="SSF53448">
    <property type="entry name" value="Nucleotide-diphospho-sugar transferases"/>
    <property type="match status" value="1"/>
</dbReference>
<dbReference type="Proteomes" id="UP000191931">
    <property type="component" value="Unassembled WGS sequence"/>
</dbReference>
<gene>
    <name evidence="8" type="ORF">MTBBW1_1650016</name>
</gene>
<keyword evidence="9" id="KW-1185">Reference proteome</keyword>
<accession>A0A1W1H958</accession>
<evidence type="ECO:0000256" key="4">
    <source>
        <dbReference type="ARBA" id="ARBA00048247"/>
    </source>
</evidence>
<dbReference type="InterPro" id="IPR005835">
    <property type="entry name" value="NTP_transferase_dom"/>
</dbReference>
<keyword evidence="2" id="KW-0548">Nucleotidyltransferase</keyword>
<keyword evidence="3" id="KW-0012">Acyltransferase</keyword>
<dbReference type="Gene3D" id="3.90.550.10">
    <property type="entry name" value="Spore Coat Polysaccharide Biosynthesis Protein SpsA, Chain A"/>
    <property type="match status" value="1"/>
</dbReference>